<organism evidence="2 3">
    <name type="scientific">Papaver atlanticum</name>
    <dbReference type="NCBI Taxonomy" id="357466"/>
    <lineage>
        <taxon>Eukaryota</taxon>
        <taxon>Viridiplantae</taxon>
        <taxon>Streptophyta</taxon>
        <taxon>Embryophyta</taxon>
        <taxon>Tracheophyta</taxon>
        <taxon>Spermatophyta</taxon>
        <taxon>Magnoliopsida</taxon>
        <taxon>Ranunculales</taxon>
        <taxon>Papaveraceae</taxon>
        <taxon>Papaveroideae</taxon>
        <taxon>Papaver</taxon>
    </lineage>
</organism>
<accession>A0AAD4XJC8</accession>
<evidence type="ECO:0000313" key="3">
    <source>
        <dbReference type="Proteomes" id="UP001202328"/>
    </source>
</evidence>
<dbReference type="AlphaFoldDB" id="A0AAD4XJC8"/>
<feature type="compositionally biased region" description="Basic and acidic residues" evidence="1">
    <location>
        <begin position="1"/>
        <end position="16"/>
    </location>
</feature>
<gene>
    <name evidence="2" type="ORF">MKW98_000132</name>
</gene>
<comment type="caution">
    <text evidence="2">The sequence shown here is derived from an EMBL/GenBank/DDBJ whole genome shotgun (WGS) entry which is preliminary data.</text>
</comment>
<proteinExistence type="predicted"/>
<protein>
    <submittedName>
        <fullName evidence="2">Uncharacterized protein</fullName>
    </submittedName>
</protein>
<feature type="region of interest" description="Disordered" evidence="1">
    <location>
        <begin position="1"/>
        <end position="73"/>
    </location>
</feature>
<evidence type="ECO:0000256" key="1">
    <source>
        <dbReference type="SAM" id="MobiDB-lite"/>
    </source>
</evidence>
<name>A0AAD4XJC8_9MAGN</name>
<sequence length="160" mass="17976">MDKENEKIKNQQEEKGTANPTNHLPLIDNSMEMKPQVSSDSSVSKVDEGSDTSSKAIVCVNRNDPSPPEDAVGGTIDFTSIGPTEVHKLEIDRPNFGTDYIIMKRQMSETTFLYDWVKERYNSFEVSEMYGLNYQPGELRGILTLADSLAPVCTKRCNMF</sequence>
<keyword evidence="3" id="KW-1185">Reference proteome</keyword>
<dbReference type="Proteomes" id="UP001202328">
    <property type="component" value="Unassembled WGS sequence"/>
</dbReference>
<dbReference type="EMBL" id="JAJJMB010008958">
    <property type="protein sequence ID" value="KAI3917898.1"/>
    <property type="molecule type" value="Genomic_DNA"/>
</dbReference>
<evidence type="ECO:0000313" key="2">
    <source>
        <dbReference type="EMBL" id="KAI3917898.1"/>
    </source>
</evidence>
<reference evidence="2" key="1">
    <citation type="submission" date="2022-04" db="EMBL/GenBank/DDBJ databases">
        <title>A functionally conserved STORR gene fusion in Papaver species that diverged 16.8 million years ago.</title>
        <authorList>
            <person name="Catania T."/>
        </authorList>
    </citation>
    <scope>NUCLEOTIDE SEQUENCE</scope>
    <source>
        <strain evidence="2">S-188037</strain>
    </source>
</reference>